<evidence type="ECO:0000256" key="2">
    <source>
        <dbReference type="ARBA" id="ARBA00023136"/>
    </source>
</evidence>
<dbReference type="AlphaFoldDB" id="A0A4R0YVZ2"/>
<dbReference type="InterPro" id="IPR000531">
    <property type="entry name" value="Beta-barrel_TonB"/>
</dbReference>
<feature type="compositionally biased region" description="Basic and acidic residues" evidence="5">
    <location>
        <begin position="143"/>
        <end position="156"/>
    </location>
</feature>
<feature type="compositionally biased region" description="Polar residues" evidence="5">
    <location>
        <begin position="120"/>
        <end position="142"/>
    </location>
</feature>
<dbReference type="EMBL" id="SJTG01000001">
    <property type="protein sequence ID" value="TCI12681.1"/>
    <property type="molecule type" value="Genomic_DNA"/>
</dbReference>
<dbReference type="Pfam" id="PF07715">
    <property type="entry name" value="Plug"/>
    <property type="match status" value="1"/>
</dbReference>
<feature type="domain" description="TonB-dependent receptor plug" evidence="7">
    <location>
        <begin position="188"/>
        <end position="283"/>
    </location>
</feature>
<keyword evidence="8" id="KW-0675">Receptor</keyword>
<dbReference type="InterPro" id="IPR036942">
    <property type="entry name" value="Beta-barrel_TonB_sf"/>
</dbReference>
<name>A0A4R0YVZ2_9GAMM</name>
<sequence length="1058" mass="114222">MTRLPRLAPGRLINSAPCHPNVSANGENPQTYSYVTYVCGRCSPSEGRSSIEFTRSLGARASSEASDTGRSPTREVRHDETGGRAVMSFKRRILVLAMASAGIGMAGDVLATDAPMGATPQDNTKANTQAKDTSSQTGSTAADNKDGEKKQTKEEKLAQTLSAVTVTGYSRSAATSADIQRYSDKIENVVTAADIGGLPDQSIADALTQLPGVAAQRIGGQASQINLRGLPGNFIQTTLNGREQPSTSGSNYIQFDDYPSELIHQVSVYKSSQANVIEGGVGGTIAMETANPLDNKKDQTFNLDTRGSYNSRANGVYGANPRAFRISAAYQGKFLDNTLGVGLGYAQMYQPHVAEQYINESYSTSPTMLNGKPTYINTGVQISQNGGTERRHGYMGTVVWQPNDAFKLTGNGFYSKYDNTSFQRGMRAQLFTNGGAVITDPVVSSNGALIGGTASSIPGGFWGINGLQAFSVATTANDQSNNANVFSGGLNAVWKNGPWKVMADVSASRANSHTVGSDVTADVYNGLGSGLPLIADQSVSFLLHGLNVGDFSVANPGSYTDLSKMALSSYGMYPTTYRDDRKAFRSSVRYEFTDNPVFAGLEGGVYLSNQKYSADRAVWLYGSAWGQYWLSTPNQPPLTLDSSNAVKTCWKSSQFKNFPCFLGLNANAILAAHGVTPNPQKDWSQNWTETQSGDVNVKIRDAFVQADIETTVFDRALSGNVGLRVVHTSQFSPGLQQVGNGAGEPIADGHGVISKDYVHVNPGQSYTDYLPSLNLNLELDDENQLRFAAAKVMARPPIDMLKSGVASYIFNGTYNLTSGTNPMLDPMYAKQYDLVFAHYFPDSTGVFAADVFYKHIDSFVQTVTDPNYDFAAHGYIVPINPQTGQPYLNGTFQTAYNNTKGGYVRGVELQFMRTHFLPGPWSGLGFSVNYAYTESGTKVESNLGGFPQEQGLPGLSKNVASAALFYDGGRFSTRLAANYRSPFVSAAQVSFTFQTVYFASEKVLDYQASYKFNDYVSGLFQVLNLTDQPTRTYFGNSTQTSTIQYFGRTIYAGVSLKF</sequence>
<comment type="similarity">
    <text evidence="4">Belongs to the TonB-dependent receptor family.</text>
</comment>
<gene>
    <name evidence="8" type="ORF">EZM97_04880</name>
</gene>
<dbReference type="SUPFAM" id="SSF56935">
    <property type="entry name" value="Porins"/>
    <property type="match status" value="1"/>
</dbReference>
<comment type="subcellular location">
    <subcellularLocation>
        <location evidence="1 4">Cell outer membrane</location>
    </subcellularLocation>
</comment>
<dbReference type="PANTHER" id="PTHR40980:SF3">
    <property type="entry name" value="TONB-DEPENDENT RECEPTOR-LIKE BETA-BARREL DOMAIN-CONTAINING PROTEIN"/>
    <property type="match status" value="1"/>
</dbReference>
<evidence type="ECO:0000313" key="8">
    <source>
        <dbReference type="EMBL" id="TCI12681.1"/>
    </source>
</evidence>
<dbReference type="NCBIfam" id="TIGR01782">
    <property type="entry name" value="TonB-Xanth-Caul"/>
    <property type="match status" value="1"/>
</dbReference>
<evidence type="ECO:0000259" key="7">
    <source>
        <dbReference type="Pfam" id="PF07715"/>
    </source>
</evidence>
<dbReference type="Gene3D" id="2.40.170.20">
    <property type="entry name" value="TonB-dependent receptor, beta-barrel domain"/>
    <property type="match status" value="1"/>
</dbReference>
<dbReference type="InterPro" id="IPR037066">
    <property type="entry name" value="Plug_dom_sf"/>
</dbReference>
<dbReference type="PANTHER" id="PTHR40980">
    <property type="entry name" value="PLUG DOMAIN-CONTAINING PROTEIN"/>
    <property type="match status" value="1"/>
</dbReference>
<comment type="caution">
    <text evidence="8">The sequence shown here is derived from an EMBL/GenBank/DDBJ whole genome shotgun (WGS) entry which is preliminary data.</text>
</comment>
<feature type="compositionally biased region" description="Basic and acidic residues" evidence="5">
    <location>
        <begin position="72"/>
        <end position="82"/>
    </location>
</feature>
<proteinExistence type="inferred from homology"/>
<evidence type="ECO:0000256" key="5">
    <source>
        <dbReference type="SAM" id="MobiDB-lite"/>
    </source>
</evidence>
<keyword evidence="4" id="KW-0798">TonB box</keyword>
<evidence type="ECO:0000313" key="9">
    <source>
        <dbReference type="Proteomes" id="UP000291822"/>
    </source>
</evidence>
<evidence type="ECO:0000259" key="6">
    <source>
        <dbReference type="Pfam" id="PF00593"/>
    </source>
</evidence>
<feature type="region of interest" description="Disordered" evidence="5">
    <location>
        <begin position="54"/>
        <end position="83"/>
    </location>
</feature>
<feature type="region of interest" description="Disordered" evidence="5">
    <location>
        <begin position="116"/>
        <end position="156"/>
    </location>
</feature>
<dbReference type="Gene3D" id="2.170.130.10">
    <property type="entry name" value="TonB-dependent receptor, plug domain"/>
    <property type="match status" value="1"/>
</dbReference>
<reference evidence="8 9" key="1">
    <citation type="submission" date="2019-02" db="EMBL/GenBank/DDBJ databases">
        <title>Dyella amyloliquefaciens sp. nov., isolated from forest soil.</title>
        <authorList>
            <person name="Gao Z.-H."/>
            <person name="Qiu L.-H."/>
        </authorList>
    </citation>
    <scope>NUCLEOTIDE SEQUENCE [LARGE SCALE GENOMIC DNA]</scope>
    <source>
        <strain evidence="8 9">KACC 12747</strain>
    </source>
</reference>
<dbReference type="InterPro" id="IPR010104">
    <property type="entry name" value="TonB_rcpt_bac"/>
</dbReference>
<organism evidence="8 9">
    <name type="scientific">Dyella soli</name>
    <dbReference type="NCBI Taxonomy" id="522319"/>
    <lineage>
        <taxon>Bacteria</taxon>
        <taxon>Pseudomonadati</taxon>
        <taxon>Pseudomonadota</taxon>
        <taxon>Gammaproteobacteria</taxon>
        <taxon>Lysobacterales</taxon>
        <taxon>Rhodanobacteraceae</taxon>
        <taxon>Dyella</taxon>
    </lineage>
</organism>
<keyword evidence="9" id="KW-1185">Reference proteome</keyword>
<dbReference type="InterPro" id="IPR012910">
    <property type="entry name" value="Plug_dom"/>
</dbReference>
<dbReference type="Proteomes" id="UP000291822">
    <property type="component" value="Unassembled WGS sequence"/>
</dbReference>
<feature type="domain" description="TonB-dependent receptor-like beta-barrel" evidence="6">
    <location>
        <begin position="569"/>
        <end position="1025"/>
    </location>
</feature>
<keyword evidence="3" id="KW-0998">Cell outer membrane</keyword>
<keyword evidence="2 4" id="KW-0472">Membrane</keyword>
<evidence type="ECO:0000256" key="4">
    <source>
        <dbReference type="RuleBase" id="RU003357"/>
    </source>
</evidence>
<protein>
    <submittedName>
        <fullName evidence="8">TonB-dependent receptor</fullName>
    </submittedName>
</protein>
<evidence type="ECO:0000256" key="1">
    <source>
        <dbReference type="ARBA" id="ARBA00004442"/>
    </source>
</evidence>
<accession>A0A4R0YVZ2</accession>
<dbReference type="GO" id="GO:0009279">
    <property type="term" value="C:cell outer membrane"/>
    <property type="evidence" value="ECO:0007669"/>
    <property type="project" value="UniProtKB-SubCell"/>
</dbReference>
<dbReference type="Pfam" id="PF00593">
    <property type="entry name" value="TonB_dep_Rec_b-barrel"/>
    <property type="match status" value="1"/>
</dbReference>
<evidence type="ECO:0000256" key="3">
    <source>
        <dbReference type="ARBA" id="ARBA00023237"/>
    </source>
</evidence>